<keyword evidence="10" id="KW-0902">Two-component regulatory system</keyword>
<dbReference type="SUPFAM" id="SSF55874">
    <property type="entry name" value="ATPase domain of HSP90 chaperone/DNA topoisomerase II/histidine kinase"/>
    <property type="match status" value="1"/>
</dbReference>
<dbReference type="RefSeq" id="WP_188367180.1">
    <property type="nucleotide sequence ID" value="NZ_BMDT01000003.1"/>
</dbReference>
<evidence type="ECO:0000313" key="15">
    <source>
        <dbReference type="Proteomes" id="UP000622610"/>
    </source>
</evidence>
<keyword evidence="9 12" id="KW-1133">Transmembrane helix</keyword>
<dbReference type="PANTHER" id="PTHR34220">
    <property type="entry name" value="SENSOR HISTIDINE KINASE YPDA"/>
    <property type="match status" value="1"/>
</dbReference>
<keyword evidence="3" id="KW-0597">Phosphoprotein</keyword>
<comment type="caution">
    <text evidence="14">The sequence shown here is derived from an EMBL/GenBank/DDBJ whole genome shotgun (WGS) entry which is preliminary data.</text>
</comment>
<evidence type="ECO:0000256" key="10">
    <source>
        <dbReference type="ARBA" id="ARBA00023012"/>
    </source>
</evidence>
<feature type="transmembrane region" description="Helical" evidence="12">
    <location>
        <begin position="229"/>
        <end position="251"/>
    </location>
</feature>
<evidence type="ECO:0000256" key="12">
    <source>
        <dbReference type="SAM" id="Phobius"/>
    </source>
</evidence>
<accession>A0A917JFV7</accession>
<evidence type="ECO:0000256" key="6">
    <source>
        <dbReference type="ARBA" id="ARBA00022741"/>
    </source>
</evidence>
<evidence type="ECO:0000256" key="2">
    <source>
        <dbReference type="ARBA" id="ARBA00022475"/>
    </source>
</evidence>
<evidence type="ECO:0000256" key="5">
    <source>
        <dbReference type="ARBA" id="ARBA00022692"/>
    </source>
</evidence>
<reference evidence="14" key="1">
    <citation type="journal article" date="2014" name="Int. J. Syst. Evol. Microbiol.">
        <title>Complete genome sequence of Corynebacterium casei LMG S-19264T (=DSM 44701T), isolated from a smear-ripened cheese.</title>
        <authorList>
            <consortium name="US DOE Joint Genome Institute (JGI-PGF)"/>
            <person name="Walter F."/>
            <person name="Albersmeier A."/>
            <person name="Kalinowski J."/>
            <person name="Ruckert C."/>
        </authorList>
    </citation>
    <scope>NUCLEOTIDE SEQUENCE</scope>
    <source>
        <strain evidence="14">CCM 8433</strain>
    </source>
</reference>
<dbReference type="InterPro" id="IPR010559">
    <property type="entry name" value="Sig_transdc_His_kin_internal"/>
</dbReference>
<dbReference type="EMBL" id="BMDT01000003">
    <property type="protein sequence ID" value="GGI65342.1"/>
    <property type="molecule type" value="Genomic_DNA"/>
</dbReference>
<keyword evidence="7 14" id="KW-0418">Kinase</keyword>
<protein>
    <submittedName>
        <fullName evidence="14">Sensor histidine kinase</fullName>
    </submittedName>
</protein>
<dbReference type="GO" id="GO:0000155">
    <property type="term" value="F:phosphorelay sensor kinase activity"/>
    <property type="evidence" value="ECO:0007669"/>
    <property type="project" value="InterPro"/>
</dbReference>
<comment type="subcellular location">
    <subcellularLocation>
        <location evidence="1">Cell membrane</location>
        <topology evidence="1">Multi-pass membrane protein</topology>
    </subcellularLocation>
</comment>
<keyword evidence="2" id="KW-1003">Cell membrane</keyword>
<name>A0A917JFV7_9ENTE</name>
<feature type="domain" description="Signal transduction histidine kinase internal region" evidence="13">
    <location>
        <begin position="323"/>
        <end position="400"/>
    </location>
</feature>
<evidence type="ECO:0000313" key="14">
    <source>
        <dbReference type="EMBL" id="GGI65342.1"/>
    </source>
</evidence>
<keyword evidence="5 12" id="KW-0812">Transmembrane</keyword>
<evidence type="ECO:0000256" key="3">
    <source>
        <dbReference type="ARBA" id="ARBA00022553"/>
    </source>
</evidence>
<dbReference type="PANTHER" id="PTHR34220:SF11">
    <property type="entry name" value="SENSOR PROTEIN KINASE HPTS"/>
    <property type="match status" value="1"/>
</dbReference>
<evidence type="ECO:0000256" key="8">
    <source>
        <dbReference type="ARBA" id="ARBA00022840"/>
    </source>
</evidence>
<dbReference type="Pfam" id="PF06580">
    <property type="entry name" value="His_kinase"/>
    <property type="match status" value="1"/>
</dbReference>
<keyword evidence="15" id="KW-1185">Reference proteome</keyword>
<dbReference type="Gene3D" id="3.30.565.10">
    <property type="entry name" value="Histidine kinase-like ATPase, C-terminal domain"/>
    <property type="match status" value="1"/>
</dbReference>
<dbReference type="Proteomes" id="UP000622610">
    <property type="component" value="Unassembled WGS sequence"/>
</dbReference>
<dbReference type="GO" id="GO:0005886">
    <property type="term" value="C:plasma membrane"/>
    <property type="evidence" value="ECO:0007669"/>
    <property type="project" value="UniProtKB-SubCell"/>
</dbReference>
<dbReference type="GO" id="GO:0005524">
    <property type="term" value="F:ATP binding"/>
    <property type="evidence" value="ECO:0007669"/>
    <property type="project" value="UniProtKB-KW"/>
</dbReference>
<sequence>MTNDIKKILSRYFLLIALFVIVMITLLSIFFFYSKEEERENKNTENITNIINFLDSTQEKSKKIVDDLYKNSLFRENFSAYLTMPVNEYVENNLIKGLPSQYIEGTFQNLMNSSTDLIGVTVYFDNERLFRLQRKPKTHALLVSKNASYLVEKQEKYKGLYFYFYYDLSYLSSKMNEDFFYSIRNMDNDVDILANDAQLENLSYFKQEETRNYLNSNILVYKNTSISNLFKIIGIAIAVVFIFLIVIWLSLQLSFKKYLEQYHVIVSHLRENASKTTDFKQIEMIDPAGDLQKIADEINKSVKKREDLIKAEYENLLLRERVELSNLQHQIDPHFLFNNLEFIRMKAFLKKDYEVSQFIFEVSRLYRESLSKSSVITLEEELSMIENYLTIYKIRWEDRFQYQVISKIKSLQIPKFALQPFVENYIKYGMRPDKKNYLVVKCIETKNHFVFSFIDNGGGATPEIIEEIHQRIESSDRSGKNIGIANSIKRLKLFYKTDVTYEIKNIPNQGFFVKIMIEKE</sequence>
<evidence type="ECO:0000259" key="13">
    <source>
        <dbReference type="Pfam" id="PF06580"/>
    </source>
</evidence>
<evidence type="ECO:0000256" key="4">
    <source>
        <dbReference type="ARBA" id="ARBA00022679"/>
    </source>
</evidence>
<dbReference type="InterPro" id="IPR036890">
    <property type="entry name" value="HATPase_C_sf"/>
</dbReference>
<feature type="transmembrane region" description="Helical" evidence="12">
    <location>
        <begin position="12"/>
        <end position="33"/>
    </location>
</feature>
<evidence type="ECO:0000256" key="11">
    <source>
        <dbReference type="ARBA" id="ARBA00023136"/>
    </source>
</evidence>
<evidence type="ECO:0000256" key="1">
    <source>
        <dbReference type="ARBA" id="ARBA00004651"/>
    </source>
</evidence>
<keyword evidence="11 12" id="KW-0472">Membrane</keyword>
<keyword evidence="8" id="KW-0067">ATP-binding</keyword>
<dbReference type="InterPro" id="IPR050640">
    <property type="entry name" value="Bact_2-comp_sensor_kinase"/>
</dbReference>
<proteinExistence type="predicted"/>
<keyword evidence="4" id="KW-0808">Transferase</keyword>
<evidence type="ECO:0000256" key="7">
    <source>
        <dbReference type="ARBA" id="ARBA00022777"/>
    </source>
</evidence>
<keyword evidence="6" id="KW-0547">Nucleotide-binding</keyword>
<evidence type="ECO:0000256" key="9">
    <source>
        <dbReference type="ARBA" id="ARBA00022989"/>
    </source>
</evidence>
<organism evidence="14 15">
    <name type="scientific">Enterococcus alcedinis</name>
    <dbReference type="NCBI Taxonomy" id="1274384"/>
    <lineage>
        <taxon>Bacteria</taxon>
        <taxon>Bacillati</taxon>
        <taxon>Bacillota</taxon>
        <taxon>Bacilli</taxon>
        <taxon>Lactobacillales</taxon>
        <taxon>Enterococcaceae</taxon>
        <taxon>Enterococcus</taxon>
    </lineage>
</organism>
<reference evidence="14" key="2">
    <citation type="submission" date="2020-09" db="EMBL/GenBank/DDBJ databases">
        <authorList>
            <person name="Sun Q."/>
            <person name="Sedlacek I."/>
        </authorList>
    </citation>
    <scope>NUCLEOTIDE SEQUENCE</scope>
    <source>
        <strain evidence="14">CCM 8433</strain>
    </source>
</reference>
<gene>
    <name evidence="14" type="ORF">GCM10011482_09960</name>
</gene>
<dbReference type="AlphaFoldDB" id="A0A917JFV7"/>